<reference evidence="7 8" key="1">
    <citation type="submission" date="2014-06" db="EMBL/GenBank/DDBJ databases">
        <title>Draft genome sequence of Paenibacillus sp. MSt1.</title>
        <authorList>
            <person name="Aw Y.K."/>
            <person name="Ong K.S."/>
            <person name="Gan H.M."/>
            <person name="Lee S.M."/>
        </authorList>
    </citation>
    <scope>NUCLEOTIDE SEQUENCE [LARGE SCALE GENOMIC DNA]</scope>
    <source>
        <strain evidence="7 8">MSt1</strain>
    </source>
</reference>
<dbReference type="RefSeq" id="WP_036686984.1">
    <property type="nucleotide sequence ID" value="NZ_JNVM01000018.1"/>
</dbReference>
<dbReference type="SMART" id="SM00448">
    <property type="entry name" value="REC"/>
    <property type="match status" value="1"/>
</dbReference>
<evidence type="ECO:0000256" key="2">
    <source>
        <dbReference type="ARBA" id="ARBA00023125"/>
    </source>
</evidence>
<accession>A0A081NZT6</accession>
<evidence type="ECO:0000256" key="1">
    <source>
        <dbReference type="ARBA" id="ARBA00023015"/>
    </source>
</evidence>
<keyword evidence="7" id="KW-0808">Transferase</keyword>
<keyword evidence="7" id="KW-0418">Kinase</keyword>
<comment type="caution">
    <text evidence="7">The sequence shown here is derived from an EMBL/GenBank/DDBJ whole genome shotgun (WGS) entry which is preliminary data.</text>
</comment>
<dbReference type="Proteomes" id="UP000028123">
    <property type="component" value="Unassembled WGS sequence"/>
</dbReference>
<keyword evidence="4" id="KW-0597">Phosphoprotein</keyword>
<dbReference type="GO" id="GO:0003700">
    <property type="term" value="F:DNA-binding transcription factor activity"/>
    <property type="evidence" value="ECO:0007669"/>
    <property type="project" value="InterPro"/>
</dbReference>
<organism evidence="7 8">
    <name type="scientific">Paenibacillus tyrfis</name>
    <dbReference type="NCBI Taxonomy" id="1501230"/>
    <lineage>
        <taxon>Bacteria</taxon>
        <taxon>Bacillati</taxon>
        <taxon>Bacillota</taxon>
        <taxon>Bacilli</taxon>
        <taxon>Bacillales</taxon>
        <taxon>Paenibacillaceae</taxon>
        <taxon>Paenibacillus</taxon>
    </lineage>
</organism>
<name>A0A081NZT6_9BACL</name>
<dbReference type="eggNOG" id="COG4753">
    <property type="taxonomic scope" value="Bacteria"/>
</dbReference>
<keyword evidence="8" id="KW-1185">Reference proteome</keyword>
<dbReference type="PROSITE" id="PS01124">
    <property type="entry name" value="HTH_ARAC_FAMILY_2"/>
    <property type="match status" value="1"/>
</dbReference>
<dbReference type="SMART" id="SM00342">
    <property type="entry name" value="HTH_ARAC"/>
    <property type="match status" value="1"/>
</dbReference>
<dbReference type="InterPro" id="IPR018060">
    <property type="entry name" value="HTH_AraC"/>
</dbReference>
<evidence type="ECO:0000313" key="7">
    <source>
        <dbReference type="EMBL" id="KEQ23959.1"/>
    </source>
</evidence>
<evidence type="ECO:0000256" key="4">
    <source>
        <dbReference type="PROSITE-ProRule" id="PRU00169"/>
    </source>
</evidence>
<dbReference type="PANTHER" id="PTHR43280:SF10">
    <property type="entry name" value="REGULATORY PROTEIN POCR"/>
    <property type="match status" value="1"/>
</dbReference>
<dbReference type="PROSITE" id="PS50110">
    <property type="entry name" value="RESPONSE_REGULATORY"/>
    <property type="match status" value="1"/>
</dbReference>
<sequence length="543" mass="62749">MKAIIVDDEKHVREAIKLLVRWSDFGIDQVLEAQDGLDAVRQIEEHRPQLIFTDMMMPVKSGMELMEWLQSQYPSGKTIVISGHDEFELVRHAVQYGGVDYILKPIDHEQLAAAVEKAVSAIRREESERHLQQARNIEMNQLKPVYWDKILSNLLTEPKLYSQHAKALDAEFGLGPSVKECRIAILSLDTMSLSFKDRFMADYELLFFSLTNICNELLSARASGGPRQGIAYRYWNSDSEAILLLYGGLDQTQALLERIREGIRDTVRNCFDTGVSRVHPFPEGLTAAYLEARQVLRRRNLLIREKRTLIAGPAAATASSRQLSFTDYAEPIRLSVQSGSEEQIRRAVAAWFADVRKLDYIDMEQLEHWWHEYNVVRSRWLAELFEGDGVRGEEEHSAPFVVPLDEEGFLSLDRWEQQLVRSLSELSRLLLSHQRQDSNVIFEIAKFIQNHYHQDITLQEIANHFYLSREYISRKFKQEFHVNLSDYISGIRIDKAKLLLLNPNLRITQIAAMVGYDDEKYFSKVFKKTVGVSPNEYRKVNQP</sequence>
<dbReference type="Pfam" id="PF12833">
    <property type="entry name" value="HTH_18"/>
    <property type="match status" value="1"/>
</dbReference>
<dbReference type="InterPro" id="IPR001789">
    <property type="entry name" value="Sig_transdc_resp-reg_receiver"/>
</dbReference>
<protein>
    <submittedName>
        <fullName evidence="7">Histidine kinase</fullName>
    </submittedName>
</protein>
<dbReference type="InterPro" id="IPR011006">
    <property type="entry name" value="CheY-like_superfamily"/>
</dbReference>
<keyword evidence="3" id="KW-0804">Transcription</keyword>
<feature type="domain" description="HTH araC/xylS-type" evidence="5">
    <location>
        <begin position="442"/>
        <end position="540"/>
    </location>
</feature>
<keyword evidence="2" id="KW-0238">DNA-binding</keyword>
<evidence type="ECO:0000313" key="8">
    <source>
        <dbReference type="Proteomes" id="UP000028123"/>
    </source>
</evidence>
<dbReference type="InterPro" id="IPR018062">
    <property type="entry name" value="HTH_AraC-typ_CS"/>
</dbReference>
<dbReference type="eggNOG" id="COG2207">
    <property type="taxonomic scope" value="Bacteria"/>
</dbReference>
<gene>
    <name evidence="7" type="ORF">ET33_11810</name>
</gene>
<dbReference type="EMBL" id="JNVM01000018">
    <property type="protein sequence ID" value="KEQ23959.1"/>
    <property type="molecule type" value="Genomic_DNA"/>
</dbReference>
<dbReference type="PROSITE" id="PS00041">
    <property type="entry name" value="HTH_ARAC_FAMILY_1"/>
    <property type="match status" value="1"/>
</dbReference>
<dbReference type="GO" id="GO:0000160">
    <property type="term" value="P:phosphorelay signal transduction system"/>
    <property type="evidence" value="ECO:0007669"/>
    <property type="project" value="InterPro"/>
</dbReference>
<dbReference type="CDD" id="cd17536">
    <property type="entry name" value="REC_YesN-like"/>
    <property type="match status" value="1"/>
</dbReference>
<dbReference type="InterPro" id="IPR009057">
    <property type="entry name" value="Homeodomain-like_sf"/>
</dbReference>
<dbReference type="OrthoDB" id="159632at2"/>
<dbReference type="InterPro" id="IPR020449">
    <property type="entry name" value="Tscrpt_reg_AraC-type_HTH"/>
</dbReference>
<evidence type="ECO:0000259" key="6">
    <source>
        <dbReference type="PROSITE" id="PS50110"/>
    </source>
</evidence>
<dbReference type="PANTHER" id="PTHR43280">
    <property type="entry name" value="ARAC-FAMILY TRANSCRIPTIONAL REGULATOR"/>
    <property type="match status" value="1"/>
</dbReference>
<feature type="domain" description="Response regulatory" evidence="6">
    <location>
        <begin position="2"/>
        <end position="119"/>
    </location>
</feature>
<dbReference type="GO" id="GO:0016301">
    <property type="term" value="F:kinase activity"/>
    <property type="evidence" value="ECO:0007669"/>
    <property type="project" value="UniProtKB-KW"/>
</dbReference>
<dbReference type="GO" id="GO:0043565">
    <property type="term" value="F:sequence-specific DNA binding"/>
    <property type="evidence" value="ECO:0007669"/>
    <property type="project" value="InterPro"/>
</dbReference>
<dbReference type="AlphaFoldDB" id="A0A081NZT6"/>
<feature type="modified residue" description="4-aspartylphosphate" evidence="4">
    <location>
        <position position="54"/>
    </location>
</feature>
<dbReference type="SUPFAM" id="SSF52172">
    <property type="entry name" value="CheY-like"/>
    <property type="match status" value="1"/>
</dbReference>
<dbReference type="PRINTS" id="PR00032">
    <property type="entry name" value="HTHARAC"/>
</dbReference>
<evidence type="ECO:0000256" key="3">
    <source>
        <dbReference type="ARBA" id="ARBA00023163"/>
    </source>
</evidence>
<evidence type="ECO:0000259" key="5">
    <source>
        <dbReference type="PROSITE" id="PS01124"/>
    </source>
</evidence>
<dbReference type="Gene3D" id="3.40.50.2300">
    <property type="match status" value="1"/>
</dbReference>
<dbReference type="SUPFAM" id="SSF46689">
    <property type="entry name" value="Homeodomain-like"/>
    <property type="match status" value="2"/>
</dbReference>
<keyword evidence="1" id="KW-0805">Transcription regulation</keyword>
<dbReference type="Gene3D" id="1.10.10.60">
    <property type="entry name" value="Homeodomain-like"/>
    <property type="match status" value="2"/>
</dbReference>
<dbReference type="Pfam" id="PF00072">
    <property type="entry name" value="Response_reg"/>
    <property type="match status" value="1"/>
</dbReference>
<proteinExistence type="predicted"/>